<protein>
    <submittedName>
        <fullName evidence="3">DUF3597 domain-containing protein</fullName>
    </submittedName>
</protein>
<evidence type="ECO:0000259" key="2">
    <source>
        <dbReference type="Pfam" id="PF12200"/>
    </source>
</evidence>
<dbReference type="Pfam" id="PF12200">
    <property type="entry name" value="DUF3597"/>
    <property type="match status" value="1"/>
</dbReference>
<dbReference type="AlphaFoldDB" id="A0A437GWK3"/>
<gene>
    <name evidence="3" type="ORF">EKN06_10890</name>
</gene>
<name>A0A437GWK3_9SPHN</name>
<organism evidence="3 4">
    <name type="scientific">Croceicoccus ponticola</name>
    <dbReference type="NCBI Taxonomy" id="2217664"/>
    <lineage>
        <taxon>Bacteria</taxon>
        <taxon>Pseudomonadati</taxon>
        <taxon>Pseudomonadota</taxon>
        <taxon>Alphaproteobacteria</taxon>
        <taxon>Sphingomonadales</taxon>
        <taxon>Erythrobacteraceae</taxon>
        <taxon>Croceicoccus</taxon>
    </lineage>
</organism>
<dbReference type="InterPro" id="IPR022016">
    <property type="entry name" value="DUF3597"/>
</dbReference>
<comment type="caution">
    <text evidence="3">The sequence shown here is derived from an EMBL/GenBank/DDBJ whole genome shotgun (WGS) entry which is preliminary data.</text>
</comment>
<evidence type="ECO:0000256" key="1">
    <source>
        <dbReference type="SAM" id="MobiDB-lite"/>
    </source>
</evidence>
<evidence type="ECO:0000313" key="3">
    <source>
        <dbReference type="EMBL" id="RVQ66513.1"/>
    </source>
</evidence>
<evidence type="ECO:0000313" key="4">
    <source>
        <dbReference type="Proteomes" id="UP000283003"/>
    </source>
</evidence>
<dbReference type="EMBL" id="RXOL01000004">
    <property type="protein sequence ID" value="RVQ66513.1"/>
    <property type="molecule type" value="Genomic_DNA"/>
</dbReference>
<feature type="domain" description="DUF3597" evidence="2">
    <location>
        <begin position="3"/>
        <end position="135"/>
    </location>
</feature>
<dbReference type="OrthoDB" id="9812045at2"/>
<proteinExistence type="predicted"/>
<keyword evidence="4" id="KW-1185">Reference proteome</keyword>
<dbReference type="SUPFAM" id="SSF158634">
    <property type="entry name" value="RPA2825-like"/>
    <property type="match status" value="1"/>
</dbReference>
<dbReference type="RefSeq" id="WP_127612934.1">
    <property type="nucleotide sequence ID" value="NZ_RXOL01000004.1"/>
</dbReference>
<accession>A0A437GWK3</accession>
<feature type="region of interest" description="Disordered" evidence="1">
    <location>
        <begin position="27"/>
        <end position="56"/>
    </location>
</feature>
<sequence length="140" mass="14830">MSIFGKIRDAIFGKKKDTPNVQISVDGKAVSKDGNLQSTPAGGMPSPTATTTNGGVMSDVDVEHQLGTMSGADGLNWRSSIVDLMKLVGIDPSYENRKELAHELGDTDYSGKAEENIALHKAVMRGLQKNGGKVPANMVD</sequence>
<dbReference type="Proteomes" id="UP000283003">
    <property type="component" value="Unassembled WGS sequence"/>
</dbReference>
<reference evidence="3 4" key="1">
    <citation type="submission" date="2018-12" db="EMBL/GenBank/DDBJ databases">
        <title>Croceicoccus ponticola sp. nov., a lipolytic bacterium isolated from seawater.</title>
        <authorList>
            <person name="Yoon J.-H."/>
        </authorList>
    </citation>
    <scope>NUCLEOTIDE SEQUENCE [LARGE SCALE GENOMIC DNA]</scope>
    <source>
        <strain evidence="3 4">GM-16</strain>
    </source>
</reference>